<reference evidence="10" key="2">
    <citation type="submission" date="2012-08" db="EMBL/GenBank/DDBJ databases">
        <title>Genome sequence of Kazachstania naganishii.</title>
        <authorList>
            <person name="Gordon J.L."/>
            <person name="Armisen D."/>
            <person name="Proux-Wera E."/>
            <person name="OhEigeartaigh S.S."/>
            <person name="Byrne K.P."/>
            <person name="Wolfe K.H."/>
        </authorList>
    </citation>
    <scope>NUCLEOTIDE SEQUENCE [LARGE SCALE GENOMIC DNA]</scope>
    <source>
        <strain evidence="10">ATCC MYA-139 / BCRC 22969 / CBS 8797 / CCRC 22969 / KCTC 17520 / NBRC 10181 / NCYC 3082</strain>
    </source>
</reference>
<evidence type="ECO:0000256" key="2">
    <source>
        <dbReference type="ARBA" id="ARBA00008020"/>
    </source>
</evidence>
<gene>
    <name evidence="9" type="primary">KNAG0H02340</name>
    <name evidence="9" type="ordered locus">KNAG_0H02340</name>
</gene>
<evidence type="ECO:0000256" key="5">
    <source>
        <dbReference type="ARBA" id="ARBA00022840"/>
    </source>
</evidence>
<dbReference type="Gene3D" id="1.10.560.10">
    <property type="entry name" value="GroEL-like equatorial domain"/>
    <property type="match status" value="1"/>
</dbReference>
<dbReference type="STRING" id="1071383.J7RPK1"/>
<dbReference type="Proteomes" id="UP000006310">
    <property type="component" value="Chromosome 8"/>
</dbReference>
<keyword evidence="10" id="KW-1185">Reference proteome</keyword>
<dbReference type="Pfam" id="PF00118">
    <property type="entry name" value="Cpn60_TCP1"/>
    <property type="match status" value="1"/>
</dbReference>
<name>J7RPK1_HUIN7</name>
<dbReference type="InterPro" id="IPR027409">
    <property type="entry name" value="GroEL-like_apical_dom_sf"/>
</dbReference>
<sequence>MMKILEISNVHKMNGCLTWDIAGVCEPHIVRITTGKPCCYRMSLKLPQNPNAGLFKQGYNSYSNADGQINKSIAAIREIHQMCLTSMGPCGCNKIIVNHLGKVVVSNDAATMLRELEIVHPAVKVLVMATEQQKLDVGDGTNLVMVLAGELLNVSEKLIAMGLSAVEIIQGYHMAKSFVLGELDKLVVAEVVDKRSQTELAKVVRPVIASRQHGYEDLLSKLVAEAVAHVLPPAAAVSASQFNVDSIRVVKIMGGSLADAAVFKGMVFNTEPAGHVKSLPETAKHKVAVFTCPLDIAGTETKGTVLLHNAQEMLDFSKGEETQIDAMMKEIADMGVSCVIAGSTVGELALHYLNRYGILVLKVGSKFELRRICRVCGASPLPRLGAPTPEELGTIDTVKTMEIGGDRVTVFKQEAEEVSRTATIILRGATQNHLDDVERAVDDGVSAIKGLMKPEGGKLLAGAGATEIELVSRITKFGETTPGLLQLAIKQYALAFEVVPRILAQTSGADVNEVLPNLYAAHAAAPTAGIDSLCKGIDTEGEHDDGVTDIREEGVYDMLAMKKFAVNVATEAATTVLSVDQIIMAKKAGGPAAPQARRPGNWDQDD</sequence>
<dbReference type="eggNOG" id="KOG0362">
    <property type="taxonomic scope" value="Eukaryota"/>
</dbReference>
<evidence type="ECO:0000313" key="10">
    <source>
        <dbReference type="Proteomes" id="UP000006310"/>
    </source>
</evidence>
<keyword evidence="6 8" id="KW-0143">Chaperone</keyword>
<evidence type="ECO:0000256" key="6">
    <source>
        <dbReference type="ARBA" id="ARBA00023186"/>
    </source>
</evidence>
<dbReference type="PRINTS" id="PR00304">
    <property type="entry name" value="TCOMPLEXTCP1"/>
</dbReference>
<organism evidence="9 10">
    <name type="scientific">Huiozyma naganishii (strain ATCC MYA-139 / BCRC 22969 / CBS 8797 / KCTC 17520 / NBRC 10181 / NCYC 3082 / Yp74L-3)</name>
    <name type="common">Yeast</name>
    <name type="synonym">Kazachstania naganishii</name>
    <dbReference type="NCBI Taxonomy" id="1071383"/>
    <lineage>
        <taxon>Eukaryota</taxon>
        <taxon>Fungi</taxon>
        <taxon>Dikarya</taxon>
        <taxon>Ascomycota</taxon>
        <taxon>Saccharomycotina</taxon>
        <taxon>Saccharomycetes</taxon>
        <taxon>Saccharomycetales</taxon>
        <taxon>Saccharomycetaceae</taxon>
        <taxon>Huiozyma</taxon>
    </lineage>
</organism>
<dbReference type="GO" id="GO:0016887">
    <property type="term" value="F:ATP hydrolysis activity"/>
    <property type="evidence" value="ECO:0007669"/>
    <property type="project" value="InterPro"/>
</dbReference>
<dbReference type="InterPro" id="IPR002423">
    <property type="entry name" value="Cpn60/GroEL/TCP-1"/>
</dbReference>
<evidence type="ECO:0000313" key="9">
    <source>
        <dbReference type="EMBL" id="CCK71648.1"/>
    </source>
</evidence>
<keyword evidence="4 8" id="KW-0547">Nucleotide-binding</keyword>
<dbReference type="PANTHER" id="PTHR11353">
    <property type="entry name" value="CHAPERONIN"/>
    <property type="match status" value="1"/>
</dbReference>
<keyword evidence="5 8" id="KW-0067">ATP-binding</keyword>
<evidence type="ECO:0000256" key="8">
    <source>
        <dbReference type="RuleBase" id="RU004187"/>
    </source>
</evidence>
<dbReference type="SUPFAM" id="SSF54849">
    <property type="entry name" value="GroEL-intermediate domain like"/>
    <property type="match status" value="1"/>
</dbReference>
<dbReference type="GO" id="GO:0140662">
    <property type="term" value="F:ATP-dependent protein folding chaperone"/>
    <property type="evidence" value="ECO:0007669"/>
    <property type="project" value="InterPro"/>
</dbReference>
<evidence type="ECO:0000256" key="1">
    <source>
        <dbReference type="ARBA" id="ARBA00004496"/>
    </source>
</evidence>
<evidence type="ECO:0000256" key="7">
    <source>
        <dbReference type="ARBA" id="ARBA00029602"/>
    </source>
</evidence>
<keyword evidence="3" id="KW-0963">Cytoplasm</keyword>
<proteinExistence type="inferred from homology"/>
<dbReference type="OMA" id="WGLKYAV"/>
<comment type="subcellular location">
    <subcellularLocation>
        <location evidence="1">Cytoplasm</location>
    </subcellularLocation>
</comment>
<dbReference type="InterPro" id="IPR027410">
    <property type="entry name" value="TCP-1-like_intermed_sf"/>
</dbReference>
<dbReference type="RefSeq" id="XP_022465893.1">
    <property type="nucleotide sequence ID" value="XM_022609503.1"/>
</dbReference>
<dbReference type="SUPFAM" id="SSF48592">
    <property type="entry name" value="GroEL equatorial domain-like"/>
    <property type="match status" value="1"/>
</dbReference>
<dbReference type="Gene3D" id="3.50.7.10">
    <property type="entry name" value="GroEL"/>
    <property type="match status" value="1"/>
</dbReference>
<dbReference type="AlphaFoldDB" id="J7RPK1"/>
<dbReference type="InterPro" id="IPR002194">
    <property type="entry name" value="Chaperonin_TCP-1_CS"/>
</dbReference>
<dbReference type="InterPro" id="IPR017998">
    <property type="entry name" value="Chaperone_TCP-1"/>
</dbReference>
<dbReference type="KEGG" id="kng:KNAG_0H02340"/>
<dbReference type="PROSITE" id="PS00995">
    <property type="entry name" value="TCP1_3"/>
    <property type="match status" value="1"/>
</dbReference>
<dbReference type="FunFam" id="3.50.7.10:FF:000008">
    <property type="entry name" value="T-complex protein 1 subunit theta"/>
    <property type="match status" value="1"/>
</dbReference>
<protein>
    <recommendedName>
        <fullName evidence="7">CCT-theta</fullName>
    </recommendedName>
</protein>
<dbReference type="OrthoDB" id="1748577at2759"/>
<reference evidence="9 10" key="1">
    <citation type="journal article" date="2011" name="Proc. Natl. Acad. Sci. U.S.A.">
        <title>Evolutionary erosion of yeast sex chromosomes by mating-type switching accidents.</title>
        <authorList>
            <person name="Gordon J.L."/>
            <person name="Armisen D."/>
            <person name="Proux-Wera E."/>
            <person name="Oheigeartaigh S.S."/>
            <person name="Byrne K.P."/>
            <person name="Wolfe K.H."/>
        </authorList>
    </citation>
    <scope>NUCLEOTIDE SEQUENCE [LARGE SCALE GENOMIC DNA]</scope>
    <source>
        <strain evidence="10">ATCC MYA-139 / BCRC 22969 / CBS 8797 / CCRC 22969 / KCTC 17520 / NBRC 10181 / NCYC 3082</strain>
    </source>
</reference>
<accession>J7RPK1</accession>
<dbReference type="PROSITE" id="PS00750">
    <property type="entry name" value="TCP1_1"/>
    <property type="match status" value="1"/>
</dbReference>
<evidence type="ECO:0000256" key="3">
    <source>
        <dbReference type="ARBA" id="ARBA00022490"/>
    </source>
</evidence>
<comment type="similarity">
    <text evidence="2 8">Belongs to the TCP-1 chaperonin family.</text>
</comment>
<dbReference type="NCBIfam" id="TIGR02346">
    <property type="entry name" value="chap_CCT_theta"/>
    <property type="match status" value="1"/>
</dbReference>
<dbReference type="GO" id="GO:0051082">
    <property type="term" value="F:unfolded protein binding"/>
    <property type="evidence" value="ECO:0007669"/>
    <property type="project" value="InterPro"/>
</dbReference>
<dbReference type="EMBL" id="HE978321">
    <property type="protein sequence ID" value="CCK71648.1"/>
    <property type="molecule type" value="Genomic_DNA"/>
</dbReference>
<dbReference type="GO" id="GO:0005524">
    <property type="term" value="F:ATP binding"/>
    <property type="evidence" value="ECO:0007669"/>
    <property type="project" value="UniProtKB-KW"/>
</dbReference>
<evidence type="ECO:0000256" key="4">
    <source>
        <dbReference type="ARBA" id="ARBA00022741"/>
    </source>
</evidence>
<dbReference type="GeneID" id="34527380"/>
<dbReference type="InterPro" id="IPR027413">
    <property type="entry name" value="GROEL-like_equatorial_sf"/>
</dbReference>
<dbReference type="Gene3D" id="3.30.260.10">
    <property type="entry name" value="TCP-1-like chaperonin intermediate domain"/>
    <property type="match status" value="1"/>
</dbReference>
<dbReference type="InterPro" id="IPR012721">
    <property type="entry name" value="Chap_CCT_theta"/>
</dbReference>
<dbReference type="GO" id="GO:0005832">
    <property type="term" value="C:chaperonin-containing T-complex"/>
    <property type="evidence" value="ECO:0007669"/>
    <property type="project" value="UniProtKB-ARBA"/>
</dbReference>
<dbReference type="PROSITE" id="PS00751">
    <property type="entry name" value="TCP1_2"/>
    <property type="match status" value="1"/>
</dbReference>
<dbReference type="HOGENOM" id="CLU_008891_4_2_1"/>
<dbReference type="SUPFAM" id="SSF52029">
    <property type="entry name" value="GroEL apical domain-like"/>
    <property type="match status" value="1"/>
</dbReference>
<dbReference type="CDD" id="cd03341">
    <property type="entry name" value="TCP1_theta"/>
    <property type="match status" value="1"/>
</dbReference>